<dbReference type="Pfam" id="PF07277">
    <property type="entry name" value="SapC"/>
    <property type="match status" value="1"/>
</dbReference>
<reference evidence="1 2" key="1">
    <citation type="submission" date="2019-03" db="EMBL/GenBank/DDBJ databases">
        <title>Genomic Encyclopedia of Type Strains, Phase IV (KMG-IV): sequencing the most valuable type-strain genomes for metagenomic binning, comparative biology and taxonomic classification.</title>
        <authorList>
            <person name="Goeker M."/>
        </authorList>
    </citation>
    <scope>NUCLEOTIDE SEQUENCE [LARGE SCALE GENOMIC DNA]</scope>
    <source>
        <strain evidence="1 2">DSM 16998</strain>
    </source>
</reference>
<gene>
    <name evidence="1" type="ORF">DES47_105242</name>
</gene>
<evidence type="ECO:0000313" key="1">
    <source>
        <dbReference type="EMBL" id="TDP63239.1"/>
    </source>
</evidence>
<dbReference type="InParanoid" id="A0A4R6QKZ2"/>
<sequence length="259" mass="28532">MTTTPTPPNTNPPMYQSLEPLDRQHHRNLKMKEGVSPVPRAAGLNSLFLAVVEFADACKEFPIVFVPVGAAPTDGSKQAIAPLAVLGLTPGTNLFIKDGVWTGRYQPAYLRRYPFVMARLEGVANDSMAVCIDSQWEGFSETEGLPLFNDKGEATDVMTNAHAFTESFEREAERTRAACDHLLKYDLLQEMRFEATLPDGNKLNVEGFLAVDEKKLAELPDASVLEMHRNGLLGLIEMHRVSMGNMARLADMQAALPKA</sequence>
<dbReference type="EMBL" id="SNXS01000005">
    <property type="protein sequence ID" value="TDP63239.1"/>
    <property type="molecule type" value="Genomic_DNA"/>
</dbReference>
<evidence type="ECO:0000313" key="2">
    <source>
        <dbReference type="Proteomes" id="UP000295361"/>
    </source>
</evidence>
<comment type="caution">
    <text evidence="1">The sequence shown here is derived from an EMBL/GenBank/DDBJ whole genome shotgun (WGS) entry which is preliminary data.</text>
</comment>
<accession>A0A4R6QKZ2</accession>
<dbReference type="Proteomes" id="UP000295361">
    <property type="component" value="Unassembled WGS sequence"/>
</dbReference>
<dbReference type="AlphaFoldDB" id="A0A4R6QKZ2"/>
<proteinExistence type="predicted"/>
<keyword evidence="2" id="KW-1185">Reference proteome</keyword>
<dbReference type="InterPro" id="IPR010836">
    <property type="entry name" value="SapC"/>
</dbReference>
<name>A0A4R6QKZ2_9BURK</name>
<dbReference type="RefSeq" id="WP_166652079.1">
    <property type="nucleotide sequence ID" value="NZ_SNXS01000005.1"/>
</dbReference>
<organism evidence="1 2">
    <name type="scientific">Roseateles toxinivorans</name>
    <dbReference type="NCBI Taxonomy" id="270368"/>
    <lineage>
        <taxon>Bacteria</taxon>
        <taxon>Pseudomonadati</taxon>
        <taxon>Pseudomonadota</taxon>
        <taxon>Betaproteobacteria</taxon>
        <taxon>Burkholderiales</taxon>
        <taxon>Sphaerotilaceae</taxon>
        <taxon>Roseateles</taxon>
    </lineage>
</organism>
<protein>
    <submittedName>
        <fullName evidence="1">SapC protein</fullName>
    </submittedName>
</protein>